<proteinExistence type="predicted"/>
<evidence type="ECO:0000313" key="3">
    <source>
        <dbReference type="Proteomes" id="UP001292094"/>
    </source>
</evidence>
<dbReference type="GO" id="GO:0031902">
    <property type="term" value="C:late endosome membrane"/>
    <property type="evidence" value="ECO:0007669"/>
    <property type="project" value="TreeGrafter"/>
</dbReference>
<dbReference type="GO" id="GO:0006888">
    <property type="term" value="P:endoplasmic reticulum to Golgi vesicle-mediated transport"/>
    <property type="evidence" value="ECO:0007669"/>
    <property type="project" value="TreeGrafter"/>
</dbReference>
<protein>
    <recommendedName>
        <fullName evidence="1">Methyltransferase FkbM domain-containing protein</fullName>
    </recommendedName>
</protein>
<dbReference type="GO" id="GO:0005886">
    <property type="term" value="C:plasma membrane"/>
    <property type="evidence" value="ECO:0007669"/>
    <property type="project" value="TreeGrafter"/>
</dbReference>
<dbReference type="GO" id="GO:0005794">
    <property type="term" value="C:Golgi apparatus"/>
    <property type="evidence" value="ECO:0007669"/>
    <property type="project" value="TreeGrafter"/>
</dbReference>
<dbReference type="GO" id="GO:0016197">
    <property type="term" value="P:endosomal transport"/>
    <property type="evidence" value="ECO:0007669"/>
    <property type="project" value="TreeGrafter"/>
</dbReference>
<dbReference type="PANTHER" id="PTHR34009:SF2">
    <property type="entry name" value="PROTEIN STAR"/>
    <property type="match status" value="1"/>
</dbReference>
<reference evidence="2" key="1">
    <citation type="submission" date="2023-11" db="EMBL/GenBank/DDBJ databases">
        <title>Genome assemblies of two species of porcelain crab, Petrolisthes cinctipes and Petrolisthes manimaculis (Anomura: Porcellanidae).</title>
        <authorList>
            <person name="Angst P."/>
        </authorList>
    </citation>
    <scope>NUCLEOTIDE SEQUENCE</scope>
    <source>
        <strain evidence="2">PB745_02</strain>
        <tissue evidence="2">Gill</tissue>
    </source>
</reference>
<evidence type="ECO:0000259" key="1">
    <source>
        <dbReference type="Pfam" id="PF05050"/>
    </source>
</evidence>
<organism evidence="2 3">
    <name type="scientific">Petrolisthes manimaculis</name>
    <dbReference type="NCBI Taxonomy" id="1843537"/>
    <lineage>
        <taxon>Eukaryota</taxon>
        <taxon>Metazoa</taxon>
        <taxon>Ecdysozoa</taxon>
        <taxon>Arthropoda</taxon>
        <taxon>Crustacea</taxon>
        <taxon>Multicrustacea</taxon>
        <taxon>Malacostraca</taxon>
        <taxon>Eumalacostraca</taxon>
        <taxon>Eucarida</taxon>
        <taxon>Decapoda</taxon>
        <taxon>Pleocyemata</taxon>
        <taxon>Anomura</taxon>
        <taxon>Galatheoidea</taxon>
        <taxon>Porcellanidae</taxon>
        <taxon>Petrolisthes</taxon>
    </lineage>
</organism>
<sequence>MMLYQMNVTVNVLLLVLTSFMLLRYLTSTSLLPFHNECDIDCIDTYFTKQPKHNDLELIEMVREKYLMPPPSDPDTSPFDVNQPIWARLVDWNLMQDYLKSIWEGQPPGVFVEVGASDGEFLSQTLMLERNLGWSGLLVEPDPRAFTILQQRRRRAWTTPLCVHESQPCMRKYWLRDVDDDLPKHFQQLLMARSRLQDDTLIGDEERGGTVSVSCVPLSTILLAANITSIDFLTAATGIQDDDTRVGHVIHSKRFDVKTLLIHYSTGSLFSEPYPRVPGYILDMEHSTLLSKLYIKRSHCQLISDGVHKQIHQYDSVAATLQYNCFNFLTVYTHKFIIQEN</sequence>
<name>A0AAE1QBB5_9EUCA</name>
<evidence type="ECO:0000313" key="2">
    <source>
        <dbReference type="EMBL" id="KAK4322002.1"/>
    </source>
</evidence>
<comment type="caution">
    <text evidence="2">The sequence shown here is derived from an EMBL/GenBank/DDBJ whole genome shotgun (WGS) entry which is preliminary data.</text>
</comment>
<dbReference type="AlphaFoldDB" id="A0AAE1QBB5"/>
<feature type="domain" description="Methyltransferase FkbM" evidence="1">
    <location>
        <begin position="113"/>
        <end position="233"/>
    </location>
</feature>
<dbReference type="GO" id="GO:0005789">
    <property type="term" value="C:endoplasmic reticulum membrane"/>
    <property type="evidence" value="ECO:0007669"/>
    <property type="project" value="TreeGrafter"/>
</dbReference>
<dbReference type="EMBL" id="JAWZYT010000545">
    <property type="protein sequence ID" value="KAK4322002.1"/>
    <property type="molecule type" value="Genomic_DNA"/>
</dbReference>
<dbReference type="InterPro" id="IPR053202">
    <property type="entry name" value="EGF_Rcpt_Signaling_Reg"/>
</dbReference>
<dbReference type="PANTHER" id="PTHR34009">
    <property type="entry name" value="PROTEIN STAR"/>
    <property type="match status" value="1"/>
</dbReference>
<dbReference type="InterPro" id="IPR029063">
    <property type="entry name" value="SAM-dependent_MTases_sf"/>
</dbReference>
<dbReference type="Pfam" id="PF05050">
    <property type="entry name" value="Methyltransf_21"/>
    <property type="match status" value="1"/>
</dbReference>
<dbReference type="InterPro" id="IPR006342">
    <property type="entry name" value="FkbM_mtfrase"/>
</dbReference>
<dbReference type="SUPFAM" id="SSF53335">
    <property type="entry name" value="S-adenosyl-L-methionine-dependent methyltransferases"/>
    <property type="match status" value="1"/>
</dbReference>
<dbReference type="Gene3D" id="3.40.50.150">
    <property type="entry name" value="Vaccinia Virus protein VP39"/>
    <property type="match status" value="1"/>
</dbReference>
<gene>
    <name evidence="2" type="ORF">Pmani_007224</name>
</gene>
<keyword evidence="3" id="KW-1185">Reference proteome</keyword>
<dbReference type="Proteomes" id="UP001292094">
    <property type="component" value="Unassembled WGS sequence"/>
</dbReference>
<accession>A0AAE1QBB5</accession>